<sequence>MRSTSTLSITWTTLSLVPETWISSLPRLGCCMLCKHRWSTGNSMGSRLRSITFAAVKEATNNFDGSRIIGFGGFGKVYKGRLNDGTKVAVKRANPNSEQGARR</sequence>
<keyword evidence="1" id="KW-0723">Serine/threonine-protein kinase</keyword>
<gene>
    <name evidence="6" type="ORF">MERR_LOCUS23976</name>
</gene>
<dbReference type="AlphaFoldDB" id="A0A6D2JAH4"/>
<comment type="caution">
    <text evidence="6">The sequence shown here is derived from an EMBL/GenBank/DDBJ whole genome shotgun (WGS) entry which is preliminary data.</text>
</comment>
<evidence type="ECO:0000313" key="7">
    <source>
        <dbReference type="Proteomes" id="UP000467841"/>
    </source>
</evidence>
<dbReference type="SUPFAM" id="SSF56112">
    <property type="entry name" value="Protein kinase-like (PK-like)"/>
    <property type="match status" value="1"/>
</dbReference>
<dbReference type="OrthoDB" id="1111620at2759"/>
<keyword evidence="7" id="KW-1185">Reference proteome</keyword>
<keyword evidence="3" id="KW-0418">Kinase</keyword>
<dbReference type="PANTHER" id="PTHR47989">
    <property type="entry name" value="OS01G0750732 PROTEIN"/>
    <property type="match status" value="1"/>
</dbReference>
<keyword evidence="4 5" id="KW-0067">ATP-binding</keyword>
<dbReference type="Gene3D" id="3.30.200.20">
    <property type="entry name" value="Phosphorylase Kinase, domain 1"/>
    <property type="match status" value="1"/>
</dbReference>
<evidence type="ECO:0008006" key="8">
    <source>
        <dbReference type="Google" id="ProtNLM"/>
    </source>
</evidence>
<evidence type="ECO:0000256" key="2">
    <source>
        <dbReference type="ARBA" id="ARBA00022741"/>
    </source>
</evidence>
<dbReference type="Proteomes" id="UP000467841">
    <property type="component" value="Unassembled WGS sequence"/>
</dbReference>
<keyword evidence="2 5" id="KW-0547">Nucleotide-binding</keyword>
<feature type="binding site" evidence="5">
    <location>
        <position position="91"/>
    </location>
    <ligand>
        <name>ATP</name>
        <dbReference type="ChEBI" id="CHEBI:30616"/>
    </ligand>
</feature>
<dbReference type="PROSITE" id="PS00107">
    <property type="entry name" value="PROTEIN_KINASE_ATP"/>
    <property type="match status" value="1"/>
</dbReference>
<dbReference type="InterPro" id="IPR017441">
    <property type="entry name" value="Protein_kinase_ATP_BS"/>
</dbReference>
<reference evidence="6" key="1">
    <citation type="submission" date="2020-01" db="EMBL/GenBank/DDBJ databases">
        <authorList>
            <person name="Mishra B."/>
        </authorList>
    </citation>
    <scope>NUCLEOTIDE SEQUENCE [LARGE SCALE GENOMIC DNA]</scope>
</reference>
<dbReference type="GO" id="GO:0004674">
    <property type="term" value="F:protein serine/threonine kinase activity"/>
    <property type="evidence" value="ECO:0007669"/>
    <property type="project" value="UniProtKB-KW"/>
</dbReference>
<evidence type="ECO:0000256" key="3">
    <source>
        <dbReference type="ARBA" id="ARBA00022777"/>
    </source>
</evidence>
<proteinExistence type="predicted"/>
<evidence type="ECO:0000256" key="5">
    <source>
        <dbReference type="PROSITE-ProRule" id="PRU10141"/>
    </source>
</evidence>
<protein>
    <recommendedName>
        <fullName evidence="8">Protein kinase domain-containing protein</fullName>
    </recommendedName>
</protein>
<name>A0A6D2JAH4_9BRAS</name>
<dbReference type="GO" id="GO:0005524">
    <property type="term" value="F:ATP binding"/>
    <property type="evidence" value="ECO:0007669"/>
    <property type="project" value="UniProtKB-UniRule"/>
</dbReference>
<evidence type="ECO:0000256" key="4">
    <source>
        <dbReference type="ARBA" id="ARBA00022840"/>
    </source>
</evidence>
<accession>A0A6D2JAH4</accession>
<organism evidence="6 7">
    <name type="scientific">Microthlaspi erraticum</name>
    <dbReference type="NCBI Taxonomy" id="1685480"/>
    <lineage>
        <taxon>Eukaryota</taxon>
        <taxon>Viridiplantae</taxon>
        <taxon>Streptophyta</taxon>
        <taxon>Embryophyta</taxon>
        <taxon>Tracheophyta</taxon>
        <taxon>Spermatophyta</taxon>
        <taxon>Magnoliopsida</taxon>
        <taxon>eudicotyledons</taxon>
        <taxon>Gunneridae</taxon>
        <taxon>Pentapetalae</taxon>
        <taxon>rosids</taxon>
        <taxon>malvids</taxon>
        <taxon>Brassicales</taxon>
        <taxon>Brassicaceae</taxon>
        <taxon>Coluteocarpeae</taxon>
        <taxon>Microthlaspi</taxon>
    </lineage>
</organism>
<dbReference type="PANTHER" id="PTHR47989:SF62">
    <property type="entry name" value="OS05G0423500 PROTEIN"/>
    <property type="match status" value="1"/>
</dbReference>
<dbReference type="InterPro" id="IPR011009">
    <property type="entry name" value="Kinase-like_dom_sf"/>
</dbReference>
<evidence type="ECO:0000313" key="6">
    <source>
        <dbReference type="EMBL" id="CAA7036741.1"/>
    </source>
</evidence>
<evidence type="ECO:0000256" key="1">
    <source>
        <dbReference type="ARBA" id="ARBA00022527"/>
    </source>
</evidence>
<keyword evidence="3" id="KW-0808">Transferase</keyword>
<dbReference type="EMBL" id="CACVBM020001163">
    <property type="protein sequence ID" value="CAA7036741.1"/>
    <property type="molecule type" value="Genomic_DNA"/>
</dbReference>